<dbReference type="EMBL" id="JAENHL010000008">
    <property type="protein sequence ID" value="MBK1870614.1"/>
    <property type="molecule type" value="Genomic_DNA"/>
</dbReference>
<organism evidence="1 2">
    <name type="scientific">Taklimakanibacter albus</name>
    <dbReference type="NCBI Taxonomy" id="2800327"/>
    <lineage>
        <taxon>Bacteria</taxon>
        <taxon>Pseudomonadati</taxon>
        <taxon>Pseudomonadota</taxon>
        <taxon>Alphaproteobacteria</taxon>
        <taxon>Hyphomicrobiales</taxon>
        <taxon>Aestuariivirgaceae</taxon>
        <taxon>Taklimakanibacter</taxon>
    </lineage>
</organism>
<gene>
    <name evidence="1" type="ORF">JHL16_29890</name>
</gene>
<dbReference type="Proteomes" id="UP000616151">
    <property type="component" value="Unassembled WGS sequence"/>
</dbReference>
<keyword evidence="2" id="KW-1185">Reference proteome</keyword>
<sequence>MAGLEIAAVGDNCIDRFTGAERFSLVGGNAVNVAVQLCRLGRKAAYFGAVGTDAAGTRTVRILSQNGVDVDHVRTVPGITAYTEVARNEEGDRKFVHEEFGVVEDYRTDARDLAILKSARHVHIGWLNDDGALRMALAGAGISVSQDTSVNAEARNLGVAGLAIAFATSDGPSAEAAARARELIAAGARLVVITRGSRGSLASDGDTVVELPALPIDPVDTTGAGDAFIAGFLDARLKALPLLQCLEQGREIATRTCLHLGGFPQELHRDP</sequence>
<protein>
    <submittedName>
        <fullName evidence="1">Fructoselysine 6-kinase</fullName>
    </submittedName>
</protein>
<evidence type="ECO:0000313" key="1">
    <source>
        <dbReference type="EMBL" id="MBK1870614.1"/>
    </source>
</evidence>
<accession>A0ACC5RD42</accession>
<name>A0ACC5RD42_9HYPH</name>
<proteinExistence type="predicted"/>
<evidence type="ECO:0000313" key="2">
    <source>
        <dbReference type="Proteomes" id="UP000616151"/>
    </source>
</evidence>
<comment type="caution">
    <text evidence="1">The sequence shown here is derived from an EMBL/GenBank/DDBJ whole genome shotgun (WGS) entry which is preliminary data.</text>
</comment>
<reference evidence="1" key="1">
    <citation type="submission" date="2021-01" db="EMBL/GenBank/DDBJ databases">
        <authorList>
            <person name="Sun Q."/>
        </authorList>
    </citation>
    <scope>NUCLEOTIDE SEQUENCE</scope>
    <source>
        <strain evidence="1">YIM B02566</strain>
    </source>
</reference>